<evidence type="ECO:0000313" key="1">
    <source>
        <dbReference type="EMBL" id="USW47946.1"/>
    </source>
</evidence>
<dbReference type="EMBL" id="CP099418">
    <property type="protein sequence ID" value="USW47946.1"/>
    <property type="molecule type" value="Genomic_DNA"/>
</dbReference>
<protein>
    <submittedName>
        <fullName evidence="1">RNA polymerase I-specific transcription initiation factor Rrn10</fullName>
    </submittedName>
</protein>
<dbReference type="Proteomes" id="UP001056384">
    <property type="component" value="Chromosome 1"/>
</dbReference>
<gene>
    <name evidence="1" type="ORF">Slin15195_G012650</name>
</gene>
<dbReference type="AlphaFoldDB" id="A0A9Q9AL40"/>
<dbReference type="GO" id="GO:0003743">
    <property type="term" value="F:translation initiation factor activity"/>
    <property type="evidence" value="ECO:0007669"/>
    <property type="project" value="UniProtKB-KW"/>
</dbReference>
<accession>A0A9Q9AL40</accession>
<dbReference type="GO" id="GO:0006360">
    <property type="term" value="P:transcription by RNA polymerase I"/>
    <property type="evidence" value="ECO:0007669"/>
    <property type="project" value="InterPro"/>
</dbReference>
<dbReference type="PANTHER" id="PTHR28054:SF1">
    <property type="entry name" value="RNA POLYMERASE I-SPECIFIC TRANSCRIPTION INITIATION FACTOR RRN10"/>
    <property type="match status" value="1"/>
</dbReference>
<name>A0A9Q9AL40_9PEZI</name>
<keyword evidence="1" id="KW-0648">Protein biosynthesis</keyword>
<sequence length="139" mass="15324">MPDHDSGKSRVTLYDAVAGRVGYEGWLLDKGGKPLPPDQVLYRRANAPVRYAEDDPYFAHRHLAPGNRLPDSDLLKTIHAYASDFYGSVLQHDAHDDFRSLDETALLALGILLEEAAAHSLKDTGDLAFVEGAEKEQAH</sequence>
<evidence type="ECO:0000313" key="2">
    <source>
        <dbReference type="Proteomes" id="UP001056384"/>
    </source>
</evidence>
<proteinExistence type="predicted"/>
<dbReference type="PANTHER" id="PTHR28054">
    <property type="entry name" value="RNA POLYMERASE I-SPECIFIC TRANSCRIPTION INITIATION FACTOR RRN10"/>
    <property type="match status" value="1"/>
</dbReference>
<dbReference type="OrthoDB" id="2565191at2759"/>
<organism evidence="1 2">
    <name type="scientific">Septoria linicola</name>
    <dbReference type="NCBI Taxonomy" id="215465"/>
    <lineage>
        <taxon>Eukaryota</taxon>
        <taxon>Fungi</taxon>
        <taxon>Dikarya</taxon>
        <taxon>Ascomycota</taxon>
        <taxon>Pezizomycotina</taxon>
        <taxon>Dothideomycetes</taxon>
        <taxon>Dothideomycetidae</taxon>
        <taxon>Mycosphaerellales</taxon>
        <taxon>Mycosphaerellaceae</taxon>
        <taxon>Septoria</taxon>
    </lineage>
</organism>
<reference evidence="1" key="1">
    <citation type="submission" date="2022-06" db="EMBL/GenBank/DDBJ databases">
        <title>Complete genome sequences of two strains of the flax pathogen Septoria linicola.</title>
        <authorList>
            <person name="Lapalu N."/>
            <person name="Simon A."/>
            <person name="Demenou B."/>
            <person name="Paumier D."/>
            <person name="Guillot M.-P."/>
            <person name="Gout L."/>
            <person name="Valade R."/>
        </authorList>
    </citation>
    <scope>NUCLEOTIDE SEQUENCE</scope>
    <source>
        <strain evidence="1">SE15195</strain>
    </source>
</reference>
<dbReference type="InterPro" id="IPR022793">
    <property type="entry name" value="Rrn10"/>
</dbReference>
<keyword evidence="2" id="KW-1185">Reference proteome</keyword>
<dbReference type="Pfam" id="PF05234">
    <property type="entry name" value="UAF_Rrn10"/>
    <property type="match status" value="1"/>
</dbReference>
<keyword evidence="1" id="KW-0396">Initiation factor</keyword>